<dbReference type="InterPro" id="IPR000620">
    <property type="entry name" value="EamA_dom"/>
</dbReference>
<dbReference type="KEGG" id="ahal:FTX54_011015"/>
<proteinExistence type="inferred from homology"/>
<evidence type="ECO:0000256" key="4">
    <source>
        <dbReference type="ARBA" id="ARBA00022989"/>
    </source>
</evidence>
<dbReference type="EMBL" id="CP144914">
    <property type="protein sequence ID" value="WWD78953.1"/>
    <property type="molecule type" value="Genomic_DNA"/>
</dbReference>
<feature type="transmembrane region" description="Helical" evidence="6">
    <location>
        <begin position="125"/>
        <end position="143"/>
    </location>
</feature>
<protein>
    <submittedName>
        <fullName evidence="9">EamA family transporter</fullName>
    </submittedName>
</protein>
<evidence type="ECO:0000256" key="5">
    <source>
        <dbReference type="ARBA" id="ARBA00023136"/>
    </source>
</evidence>
<dbReference type="AlphaFoldDB" id="A0A5C7F190"/>
<accession>A0A5C7F190</accession>
<organism evidence="9 10">
    <name type="scientific">Alkalicoccus halolimnae</name>
    <dbReference type="NCBI Taxonomy" id="1667239"/>
    <lineage>
        <taxon>Bacteria</taxon>
        <taxon>Bacillati</taxon>
        <taxon>Bacillota</taxon>
        <taxon>Bacilli</taxon>
        <taxon>Bacillales</taxon>
        <taxon>Bacillaceae</taxon>
        <taxon>Alkalicoccus</taxon>
    </lineage>
</organism>
<evidence type="ECO:0000256" key="2">
    <source>
        <dbReference type="ARBA" id="ARBA00007362"/>
    </source>
</evidence>
<dbReference type="OrthoDB" id="149142at2"/>
<feature type="transmembrane region" description="Helical" evidence="6">
    <location>
        <begin position="209"/>
        <end position="230"/>
    </location>
</feature>
<evidence type="ECO:0000256" key="3">
    <source>
        <dbReference type="ARBA" id="ARBA00022692"/>
    </source>
</evidence>
<evidence type="ECO:0000256" key="7">
    <source>
        <dbReference type="SAM" id="SignalP"/>
    </source>
</evidence>
<dbReference type="Proteomes" id="UP000321816">
    <property type="component" value="Chromosome"/>
</dbReference>
<dbReference type="SUPFAM" id="SSF103481">
    <property type="entry name" value="Multidrug resistance efflux transporter EmrE"/>
    <property type="match status" value="2"/>
</dbReference>
<reference evidence="9 10" key="1">
    <citation type="submission" date="2024-01" db="EMBL/GenBank/DDBJ databases">
        <title>Complete Genome Sequence of Alkalicoccus halolimnae BZ-SZ-XJ29T, a Moderately Halophilic Bacterium Isolated from a Salt Lake.</title>
        <authorList>
            <person name="Zhao B."/>
        </authorList>
    </citation>
    <scope>NUCLEOTIDE SEQUENCE [LARGE SCALE GENOMIC DNA]</scope>
    <source>
        <strain evidence="9 10">BZ-SZ-XJ29</strain>
    </source>
</reference>
<dbReference type="PANTHER" id="PTHR32322:SF2">
    <property type="entry name" value="EAMA DOMAIN-CONTAINING PROTEIN"/>
    <property type="match status" value="1"/>
</dbReference>
<evidence type="ECO:0000313" key="9">
    <source>
        <dbReference type="EMBL" id="WWD78953.1"/>
    </source>
</evidence>
<keyword evidence="5 6" id="KW-0472">Membrane</keyword>
<evidence type="ECO:0000256" key="6">
    <source>
        <dbReference type="SAM" id="Phobius"/>
    </source>
</evidence>
<gene>
    <name evidence="9" type="ORF">FTX54_011015</name>
</gene>
<keyword evidence="7" id="KW-0732">Signal</keyword>
<dbReference type="InterPro" id="IPR037185">
    <property type="entry name" value="EmrE-like"/>
</dbReference>
<dbReference type="Pfam" id="PF00892">
    <property type="entry name" value="EamA"/>
    <property type="match status" value="2"/>
</dbReference>
<feature type="transmembrane region" description="Helical" evidence="6">
    <location>
        <begin position="173"/>
        <end position="197"/>
    </location>
</feature>
<comment type="similarity">
    <text evidence="2">Belongs to the EamA transporter family.</text>
</comment>
<feature type="transmembrane region" description="Helical" evidence="6">
    <location>
        <begin position="264"/>
        <end position="282"/>
    </location>
</feature>
<evidence type="ECO:0000259" key="8">
    <source>
        <dbReference type="Pfam" id="PF00892"/>
    </source>
</evidence>
<evidence type="ECO:0000313" key="10">
    <source>
        <dbReference type="Proteomes" id="UP000321816"/>
    </source>
</evidence>
<feature type="transmembrane region" description="Helical" evidence="6">
    <location>
        <begin position="68"/>
        <end position="92"/>
    </location>
</feature>
<feature type="transmembrane region" description="Helical" evidence="6">
    <location>
        <begin position="35"/>
        <end position="56"/>
    </location>
</feature>
<feature type="signal peptide" evidence="7">
    <location>
        <begin position="1"/>
        <end position="25"/>
    </location>
</feature>
<dbReference type="PANTHER" id="PTHR32322">
    <property type="entry name" value="INNER MEMBRANE TRANSPORTER"/>
    <property type="match status" value="1"/>
</dbReference>
<keyword evidence="3 6" id="KW-0812">Transmembrane</keyword>
<feature type="domain" description="EamA" evidence="8">
    <location>
        <begin position="8"/>
        <end position="139"/>
    </location>
</feature>
<dbReference type="RefSeq" id="WP_147804707.1">
    <property type="nucleotide sequence ID" value="NZ_CP144914.1"/>
</dbReference>
<comment type="subcellular location">
    <subcellularLocation>
        <location evidence="1">Endomembrane system</location>
        <topology evidence="1">Multi-pass membrane protein</topology>
    </subcellularLocation>
</comment>
<name>A0A5C7F190_9BACI</name>
<evidence type="ECO:0000256" key="1">
    <source>
        <dbReference type="ARBA" id="ARBA00004127"/>
    </source>
</evidence>
<keyword evidence="10" id="KW-1185">Reference proteome</keyword>
<feature type="transmembrane region" description="Helical" evidence="6">
    <location>
        <begin position="98"/>
        <end position="118"/>
    </location>
</feature>
<sequence>MKKKLIFAFLVLVTTSLMGSSFAVAKIGLNYVSPLLLVGLRFTIAGIIMTLFVLYFKKLHADNKMDWLRIMIIGFFQTAGVMGCIFLSLRTITAGESAILTFTNPLLVVIFGTLAMGIRYRMVQWGGVFIGFFGVFITMGGQLSLEVGTLLGLGSAVSWAVGTLCIKQWGNRFDIWVLTAYQMLFGGLIVLVGSVLLEEAVLILNSTSVFIILWLAVPASIIQFTIWFFLLQNGNPGKVSAFLFLAPFFGVVSGWLLLQEPIGFSLLLGGAFIFTGIFLVNWPEKQKPLEVPQEIEQEHREPAEKGK</sequence>
<dbReference type="GO" id="GO:0016020">
    <property type="term" value="C:membrane"/>
    <property type="evidence" value="ECO:0007669"/>
    <property type="project" value="UniProtKB-SubCell"/>
</dbReference>
<keyword evidence="4 6" id="KW-1133">Transmembrane helix</keyword>
<feature type="transmembrane region" description="Helical" evidence="6">
    <location>
        <begin position="239"/>
        <end position="258"/>
    </location>
</feature>
<feature type="domain" description="EamA" evidence="8">
    <location>
        <begin position="148"/>
        <end position="281"/>
    </location>
</feature>
<dbReference type="InterPro" id="IPR050638">
    <property type="entry name" value="AA-Vitamin_Transporters"/>
</dbReference>
<feature type="chain" id="PRO_5044096775" evidence="7">
    <location>
        <begin position="26"/>
        <end position="307"/>
    </location>
</feature>